<evidence type="ECO:0000259" key="2">
    <source>
        <dbReference type="Pfam" id="PF08751"/>
    </source>
</evidence>
<dbReference type="CDD" id="cd18809">
    <property type="entry name" value="SF1_C_RecD"/>
    <property type="match status" value="1"/>
</dbReference>
<dbReference type="SUPFAM" id="SSF52540">
    <property type="entry name" value="P-loop containing nucleoside triphosphate hydrolases"/>
    <property type="match status" value="2"/>
</dbReference>
<evidence type="ECO:0000256" key="1">
    <source>
        <dbReference type="SAM" id="Coils"/>
    </source>
</evidence>
<dbReference type="Gene3D" id="2.30.30.940">
    <property type="match status" value="1"/>
</dbReference>
<dbReference type="Pfam" id="PF13604">
    <property type="entry name" value="AAA_30"/>
    <property type="match status" value="1"/>
</dbReference>
<sequence>MRVMSAGDGYKYMLRTVAAGDGQRSLSTPLTRYYSAKGTPPGRWMGSGLPSLGSGRIIEGAEVTETQLQRLIGLGRDPVDGEPLGRAYPAYRSPADLALTGIDQERVARRRAVAGYDFTFSIPKSASIFWGVADGETQARVVQAHHAAVSEVVAFMEREVAATRIGATAGDGAVAQVDVTGLIATAFDHFDSRAGDPHLHTHVVISNKVQTVLDGKWRSLDGRPMHAAVVALSELHESLFADALTRSLGVRWEMRARGRDRNPALSICSVPEELVAGFSTRSRHIDGATDVLIDAYLSRHGRRPSPVTITKLRAQATLSTRPAKEVRSLAELTAAWRERAEQILGNTAPKWPIATADNSPAPVLRAEDVPRETIETLELSVMSAVSEKRATWRHWNLAAEAARQMMQRRFASAADREAVIDLVVAAAERASLRITPPELAPSPAAFQRADGTSVFRPKHTTLFTSTQLLDAESRLLERAADTTGPRVAVTTLPATSRTRVHGGAMLSDDQLAALNAIVGSGRAVDVLVGPAGAGKTTAMDALRRAWEAGHGAGSVVGLAPSAAAAQVLAEDLGIRTENLAKWWHNHLDHGATFHAGQLVIVDEASLAGTLSLDRITSLATSAGAKVLLVGDHAQLQSVEAGGAFSMLVHSRADAPELVDVHRFTHEWEKTASLGLRQGDPDSIDQYIAHARVSGGSTESMTDAAYTAWREDTRTGRATVLIGDSNEAVASLNARARTELILEGLIDAVREVSLHDGNRAAVGDTVITRRNDRQLRTSRAWVRNGDRWTVTAVRQNGSVDVRSHGHRRASTVRLPMDYVRDHLELGYAVTSHRAQGITTDTAHVVVTTGMSRENLYVAMTRGRQTNSAYVVVDRPDAAHAGPRPGDDGDATTRSVLYGVLQHVGAELSAHDTVVTQQDAWGSVAQLAAEYETIAAAAQYDRWAALVRGSGLSPSQADTAVESPAFGALTAELRRAEAHHLDVRQLVSRGVAARGFEDAQDVAAVLCSRIAIGVGRDARVRRSRTSPQLIVGFIPKAIGLLTAEMRQALEERSALIEERARAVLDEALLAKATWIRELGVVPHRKHPPGWRQHACTVAAYRDRYGIVGASALGPVPQTVAQRRDAARARAALGAAKRLADGTDSFAASRPGITTGPPHVHIQI</sequence>
<feature type="coiled-coil region" evidence="1">
    <location>
        <begin position="1036"/>
        <end position="1064"/>
    </location>
</feature>
<protein>
    <submittedName>
        <fullName evidence="3">Relaxase domain-containing protein</fullName>
    </submittedName>
</protein>
<dbReference type="NCBIfam" id="NF041492">
    <property type="entry name" value="MobF"/>
    <property type="match status" value="1"/>
</dbReference>
<organism evidence="3 4">
    <name type="scientific">Cryobacterium zhongshanensis</name>
    <dbReference type="NCBI Taxonomy" id="2928153"/>
    <lineage>
        <taxon>Bacteria</taxon>
        <taxon>Bacillati</taxon>
        <taxon>Actinomycetota</taxon>
        <taxon>Actinomycetes</taxon>
        <taxon>Micrococcales</taxon>
        <taxon>Microbacteriaceae</taxon>
        <taxon>Cryobacterium</taxon>
    </lineage>
</organism>
<dbReference type="RefSeq" id="WP_243012598.1">
    <property type="nucleotide sequence ID" value="NZ_JALGAR010000003.1"/>
</dbReference>
<evidence type="ECO:0000313" key="4">
    <source>
        <dbReference type="Proteomes" id="UP001165341"/>
    </source>
</evidence>
<reference evidence="3" key="1">
    <citation type="submission" date="2022-03" db="EMBL/GenBank/DDBJ databases">
        <title>Cryobacterium sp. nov. strain ZS14-85, isolated from Antarctic soil.</title>
        <authorList>
            <person name="Li J."/>
            <person name="Niu G."/>
        </authorList>
    </citation>
    <scope>NUCLEOTIDE SEQUENCE</scope>
    <source>
        <strain evidence="3">ZS14-85</strain>
    </source>
</reference>
<proteinExistence type="predicted"/>
<evidence type="ECO:0000313" key="3">
    <source>
        <dbReference type="EMBL" id="MCI4658932.1"/>
    </source>
</evidence>
<keyword evidence="1" id="KW-0175">Coiled coil</keyword>
<dbReference type="AlphaFoldDB" id="A0AA41QX57"/>
<dbReference type="InterPro" id="IPR014862">
    <property type="entry name" value="TrwC"/>
</dbReference>
<dbReference type="Proteomes" id="UP001165341">
    <property type="component" value="Unassembled WGS sequence"/>
</dbReference>
<dbReference type="EMBL" id="JALGAR010000003">
    <property type="protein sequence ID" value="MCI4658932.1"/>
    <property type="molecule type" value="Genomic_DNA"/>
</dbReference>
<dbReference type="Pfam" id="PF08751">
    <property type="entry name" value="TrwC"/>
    <property type="match status" value="1"/>
</dbReference>
<dbReference type="SUPFAM" id="SSF55464">
    <property type="entry name" value="Origin of replication-binding domain, RBD-like"/>
    <property type="match status" value="1"/>
</dbReference>
<accession>A0AA41QX57</accession>
<dbReference type="InterPro" id="IPR027417">
    <property type="entry name" value="P-loop_NTPase"/>
</dbReference>
<name>A0AA41QX57_9MICO</name>
<feature type="domain" description="TrwC relaxase" evidence="2">
    <location>
        <begin position="6"/>
        <end position="342"/>
    </location>
</feature>
<dbReference type="Gene3D" id="3.40.50.300">
    <property type="entry name" value="P-loop containing nucleotide triphosphate hydrolases"/>
    <property type="match status" value="2"/>
</dbReference>
<gene>
    <name evidence="3" type="ORF">MQH31_14060</name>
</gene>
<comment type="caution">
    <text evidence="3">The sequence shown here is derived from an EMBL/GenBank/DDBJ whole genome shotgun (WGS) entry which is preliminary data.</text>
</comment>
<keyword evidence="4" id="KW-1185">Reference proteome</keyword>